<organism evidence="1">
    <name type="scientific">marine sediment metagenome</name>
    <dbReference type="NCBI Taxonomy" id="412755"/>
    <lineage>
        <taxon>unclassified sequences</taxon>
        <taxon>metagenomes</taxon>
        <taxon>ecological metagenomes</taxon>
    </lineage>
</organism>
<gene>
    <name evidence="1" type="ORF">S01H1_40533</name>
</gene>
<evidence type="ECO:0000313" key="1">
    <source>
        <dbReference type="EMBL" id="GAG06798.1"/>
    </source>
</evidence>
<accession>X0V2P7</accession>
<dbReference type="EMBL" id="BARS01025671">
    <property type="protein sequence ID" value="GAG06798.1"/>
    <property type="molecule type" value="Genomic_DNA"/>
</dbReference>
<dbReference type="AlphaFoldDB" id="X0V2P7"/>
<protein>
    <submittedName>
        <fullName evidence="1">Uncharacterized protein</fullName>
    </submittedName>
</protein>
<sequence>MIDRRSFLGLAMIVPAVYVTGRVVKPKKKGCVTDIYHRDEWIGRVDLGHYVDHSKDEMHL</sequence>
<proteinExistence type="predicted"/>
<name>X0V2P7_9ZZZZ</name>
<comment type="caution">
    <text evidence="1">The sequence shown here is derived from an EMBL/GenBank/DDBJ whole genome shotgun (WGS) entry which is preliminary data.</text>
</comment>
<reference evidence="1" key="1">
    <citation type="journal article" date="2014" name="Front. Microbiol.">
        <title>High frequency of phylogenetically diverse reductive dehalogenase-homologous genes in deep subseafloor sedimentary metagenomes.</title>
        <authorList>
            <person name="Kawai M."/>
            <person name="Futagami T."/>
            <person name="Toyoda A."/>
            <person name="Takaki Y."/>
            <person name="Nishi S."/>
            <person name="Hori S."/>
            <person name="Arai W."/>
            <person name="Tsubouchi T."/>
            <person name="Morono Y."/>
            <person name="Uchiyama I."/>
            <person name="Ito T."/>
            <person name="Fujiyama A."/>
            <person name="Inagaki F."/>
            <person name="Takami H."/>
        </authorList>
    </citation>
    <scope>NUCLEOTIDE SEQUENCE</scope>
    <source>
        <strain evidence="1">Expedition CK06-06</strain>
    </source>
</reference>